<protein>
    <submittedName>
        <fullName evidence="1">Uncharacterized protein</fullName>
    </submittedName>
</protein>
<accession>A0A0E9PD28</accession>
<evidence type="ECO:0000313" key="1">
    <source>
        <dbReference type="EMBL" id="JAH02419.1"/>
    </source>
</evidence>
<proteinExistence type="predicted"/>
<reference evidence="1" key="2">
    <citation type="journal article" date="2015" name="Fish Shellfish Immunol.">
        <title>Early steps in the European eel (Anguilla anguilla)-Vibrio vulnificus interaction in the gills: Role of the RtxA13 toxin.</title>
        <authorList>
            <person name="Callol A."/>
            <person name="Pajuelo D."/>
            <person name="Ebbesson L."/>
            <person name="Teles M."/>
            <person name="MacKenzie S."/>
            <person name="Amaro C."/>
        </authorList>
    </citation>
    <scope>NUCLEOTIDE SEQUENCE</scope>
</reference>
<reference evidence="1" key="1">
    <citation type="submission" date="2014-11" db="EMBL/GenBank/DDBJ databases">
        <authorList>
            <person name="Amaro Gonzalez C."/>
        </authorList>
    </citation>
    <scope>NUCLEOTIDE SEQUENCE</scope>
</reference>
<sequence length="58" mass="6782">MRSVDSMFLPVALHYFCTSEFLIGLILYEFMKVILFLHTFVSATVHFQFVSYTSNEPL</sequence>
<organism evidence="1">
    <name type="scientific">Anguilla anguilla</name>
    <name type="common">European freshwater eel</name>
    <name type="synonym">Muraena anguilla</name>
    <dbReference type="NCBI Taxonomy" id="7936"/>
    <lineage>
        <taxon>Eukaryota</taxon>
        <taxon>Metazoa</taxon>
        <taxon>Chordata</taxon>
        <taxon>Craniata</taxon>
        <taxon>Vertebrata</taxon>
        <taxon>Euteleostomi</taxon>
        <taxon>Actinopterygii</taxon>
        <taxon>Neopterygii</taxon>
        <taxon>Teleostei</taxon>
        <taxon>Anguilliformes</taxon>
        <taxon>Anguillidae</taxon>
        <taxon>Anguilla</taxon>
    </lineage>
</organism>
<name>A0A0E9PD28_ANGAN</name>
<dbReference type="EMBL" id="GBXM01106158">
    <property type="protein sequence ID" value="JAH02419.1"/>
    <property type="molecule type" value="Transcribed_RNA"/>
</dbReference>
<dbReference type="EMBL" id="GBXM01083363">
    <property type="protein sequence ID" value="JAH25214.1"/>
    <property type="molecule type" value="Transcribed_RNA"/>
</dbReference>
<dbReference type="AlphaFoldDB" id="A0A0E9PD28"/>